<dbReference type="Proteomes" id="UP000230605">
    <property type="component" value="Chromosome 1"/>
</dbReference>
<sequence>MYMYIHSTHCLTSSPSDRSTPVEVFKKQPTHHVFTATPDRGPQGRNSVHIRDSRQWQCRGQHSVQPVAVRVREAPDWRVSKQARKCRGSSRKAVP</sequence>
<evidence type="ECO:0000313" key="1">
    <source>
        <dbReference type="EMBL" id="PIB02679.1"/>
    </source>
</evidence>
<accession>A0A2G5ID18</accession>
<dbReference type="EMBL" id="LKMD01000100">
    <property type="protein sequence ID" value="PIB02679.1"/>
    <property type="molecule type" value="Genomic_DNA"/>
</dbReference>
<gene>
    <name evidence="1" type="ORF">CB0940_00741</name>
</gene>
<reference evidence="1 2" key="1">
    <citation type="submission" date="2015-10" db="EMBL/GenBank/DDBJ databases">
        <title>The cercosporin biosynthetic gene cluster was horizontally transferred to several fungal lineages and shown to be expanded in Cercospora beticola based on microsynteny with recipient genomes.</title>
        <authorList>
            <person name="De Jonge R."/>
            <person name="Ebert M.K."/>
            <person name="Suttle J.C."/>
            <person name="Jurick Ii W.M."/>
            <person name="Secor G.A."/>
            <person name="Thomma B.P."/>
            <person name="Van De Peer Y."/>
            <person name="Bolton M.D."/>
        </authorList>
    </citation>
    <scope>NUCLEOTIDE SEQUENCE [LARGE SCALE GENOMIC DNA]</scope>
    <source>
        <strain evidence="1 2">09-40</strain>
    </source>
</reference>
<protein>
    <submittedName>
        <fullName evidence="1">Uncharacterized protein</fullName>
    </submittedName>
</protein>
<organism evidence="1 2">
    <name type="scientific">Cercospora beticola</name>
    <name type="common">Sugarbeet leaf spot fungus</name>
    <dbReference type="NCBI Taxonomy" id="122368"/>
    <lineage>
        <taxon>Eukaryota</taxon>
        <taxon>Fungi</taxon>
        <taxon>Dikarya</taxon>
        <taxon>Ascomycota</taxon>
        <taxon>Pezizomycotina</taxon>
        <taxon>Dothideomycetes</taxon>
        <taxon>Dothideomycetidae</taxon>
        <taxon>Mycosphaerellales</taxon>
        <taxon>Mycosphaerellaceae</taxon>
        <taxon>Cercospora</taxon>
    </lineage>
</organism>
<evidence type="ECO:0000313" key="2">
    <source>
        <dbReference type="Proteomes" id="UP000230605"/>
    </source>
</evidence>
<comment type="caution">
    <text evidence="1">The sequence shown here is derived from an EMBL/GenBank/DDBJ whole genome shotgun (WGS) entry which is preliminary data.</text>
</comment>
<proteinExistence type="predicted"/>
<name>A0A2G5ID18_CERBT</name>
<dbReference type="AlphaFoldDB" id="A0A2G5ID18"/>